<dbReference type="Pfam" id="PF03110">
    <property type="entry name" value="SBP"/>
    <property type="match status" value="1"/>
</dbReference>
<evidence type="ECO:0000256" key="3">
    <source>
        <dbReference type="ARBA" id="ARBA00022771"/>
    </source>
</evidence>
<name>A0A0K9NUX3_ZOSMR</name>
<keyword evidence="6" id="KW-0238">DNA-binding</keyword>
<dbReference type="GO" id="GO:0001216">
    <property type="term" value="F:DNA-binding transcription activator activity"/>
    <property type="evidence" value="ECO:0000318"/>
    <property type="project" value="GO_Central"/>
</dbReference>
<evidence type="ECO:0000256" key="4">
    <source>
        <dbReference type="ARBA" id="ARBA00022833"/>
    </source>
</evidence>
<dbReference type="InterPro" id="IPR004333">
    <property type="entry name" value="SBP_dom"/>
</dbReference>
<evidence type="ECO:0000256" key="7">
    <source>
        <dbReference type="ARBA" id="ARBA00023163"/>
    </source>
</evidence>
<keyword evidence="2" id="KW-0479">Metal-binding</keyword>
<comment type="caution">
    <text evidence="11">The sequence shown here is derived from an EMBL/GenBank/DDBJ whole genome shotgun (WGS) entry which is preliminary data.</text>
</comment>
<organism evidence="11 12">
    <name type="scientific">Zostera marina</name>
    <name type="common">Eelgrass</name>
    <dbReference type="NCBI Taxonomy" id="29655"/>
    <lineage>
        <taxon>Eukaryota</taxon>
        <taxon>Viridiplantae</taxon>
        <taxon>Streptophyta</taxon>
        <taxon>Embryophyta</taxon>
        <taxon>Tracheophyta</taxon>
        <taxon>Spermatophyta</taxon>
        <taxon>Magnoliopsida</taxon>
        <taxon>Liliopsida</taxon>
        <taxon>Zosteraceae</taxon>
        <taxon>Zostera</taxon>
    </lineage>
</organism>
<dbReference type="Proteomes" id="UP000036987">
    <property type="component" value="Unassembled WGS sequence"/>
</dbReference>
<dbReference type="PANTHER" id="PTHR31251">
    <property type="entry name" value="SQUAMOSA PROMOTER-BINDING-LIKE PROTEIN 4"/>
    <property type="match status" value="1"/>
</dbReference>
<dbReference type="OrthoDB" id="514967at2759"/>
<keyword evidence="3 9" id="KW-0863">Zinc-finger</keyword>
<dbReference type="EMBL" id="LFYR01001606">
    <property type="protein sequence ID" value="KMZ60569.1"/>
    <property type="molecule type" value="Genomic_DNA"/>
</dbReference>
<dbReference type="SUPFAM" id="SSF103612">
    <property type="entry name" value="SBT domain"/>
    <property type="match status" value="1"/>
</dbReference>
<evidence type="ECO:0000313" key="11">
    <source>
        <dbReference type="EMBL" id="KMZ60569.1"/>
    </source>
</evidence>
<dbReference type="InterPro" id="IPR036893">
    <property type="entry name" value="SBP_sf"/>
</dbReference>
<evidence type="ECO:0000256" key="2">
    <source>
        <dbReference type="ARBA" id="ARBA00022723"/>
    </source>
</evidence>
<dbReference type="AlphaFoldDB" id="A0A0K9NUX3"/>
<evidence type="ECO:0000256" key="9">
    <source>
        <dbReference type="PROSITE-ProRule" id="PRU00470"/>
    </source>
</evidence>
<comment type="subcellular location">
    <subcellularLocation>
        <location evidence="1">Nucleus</location>
    </subcellularLocation>
</comment>
<sequence>MNGRGFISISFTKTLISASVTFISIHPMDNQKQSQQPQLWDWDNFNYNTQNNNNSVVNPTNADNQVWDFQTSLLPAITTNFPLYLPVSADSNHQHLDPNGFIKVEDGGPREGKIGLNLGHRTYFSSQDSLAIDRLFRRSRGLYQLSQHVPRCQVEECKVDLSGAKHYHRRHKVCEFHSKATVVVANGLHQRFCQQCSRFHVLSEFDEMKRSCRKRLADHNRRRRKPSAQTAPIKEHQTNQICCSMCKSPSFIFELVSHQSHIYIHTNIIFLFRLHGCAEATVITNSASTGDSYMNISSPAAAYFHHQQQQHQNRKFFINGVASGVGSTSDFPMDLV</sequence>
<evidence type="ECO:0000256" key="6">
    <source>
        <dbReference type="ARBA" id="ARBA00023125"/>
    </source>
</evidence>
<accession>A0A0K9NUX3</accession>
<gene>
    <name evidence="11" type="ORF">ZOSMA_58G00240</name>
</gene>
<dbReference type="InterPro" id="IPR044817">
    <property type="entry name" value="SBP-like"/>
</dbReference>
<evidence type="ECO:0000259" key="10">
    <source>
        <dbReference type="PROSITE" id="PS51141"/>
    </source>
</evidence>
<dbReference type="PROSITE" id="PS51141">
    <property type="entry name" value="ZF_SBP"/>
    <property type="match status" value="1"/>
</dbReference>
<evidence type="ECO:0000256" key="8">
    <source>
        <dbReference type="ARBA" id="ARBA00023242"/>
    </source>
</evidence>
<keyword evidence="5" id="KW-0805">Transcription regulation</keyword>
<evidence type="ECO:0000256" key="1">
    <source>
        <dbReference type="ARBA" id="ARBA00004123"/>
    </source>
</evidence>
<dbReference type="GO" id="GO:0008270">
    <property type="term" value="F:zinc ion binding"/>
    <property type="evidence" value="ECO:0007669"/>
    <property type="project" value="UniProtKB-KW"/>
</dbReference>
<dbReference type="GO" id="GO:0000976">
    <property type="term" value="F:transcription cis-regulatory region binding"/>
    <property type="evidence" value="ECO:0000318"/>
    <property type="project" value="GO_Central"/>
</dbReference>
<protein>
    <recommendedName>
        <fullName evidence="10">SBP-type domain-containing protein</fullName>
    </recommendedName>
</protein>
<dbReference type="Gene3D" id="4.10.1100.10">
    <property type="entry name" value="Transcription factor, SBP-box domain"/>
    <property type="match status" value="1"/>
</dbReference>
<feature type="domain" description="SBP-type" evidence="10">
    <location>
        <begin position="149"/>
        <end position="226"/>
    </location>
</feature>
<keyword evidence="12" id="KW-1185">Reference proteome</keyword>
<evidence type="ECO:0000313" key="12">
    <source>
        <dbReference type="Proteomes" id="UP000036987"/>
    </source>
</evidence>
<dbReference type="GO" id="GO:0005634">
    <property type="term" value="C:nucleus"/>
    <property type="evidence" value="ECO:0000318"/>
    <property type="project" value="GO_Central"/>
</dbReference>
<proteinExistence type="predicted"/>
<evidence type="ECO:0000256" key="5">
    <source>
        <dbReference type="ARBA" id="ARBA00023015"/>
    </source>
</evidence>
<reference evidence="12" key="1">
    <citation type="journal article" date="2016" name="Nature">
        <title>The genome of the seagrass Zostera marina reveals angiosperm adaptation to the sea.</title>
        <authorList>
            <person name="Olsen J.L."/>
            <person name="Rouze P."/>
            <person name="Verhelst B."/>
            <person name="Lin Y.-C."/>
            <person name="Bayer T."/>
            <person name="Collen J."/>
            <person name="Dattolo E."/>
            <person name="De Paoli E."/>
            <person name="Dittami S."/>
            <person name="Maumus F."/>
            <person name="Michel G."/>
            <person name="Kersting A."/>
            <person name="Lauritano C."/>
            <person name="Lohaus R."/>
            <person name="Toepel M."/>
            <person name="Tonon T."/>
            <person name="Vanneste K."/>
            <person name="Amirebrahimi M."/>
            <person name="Brakel J."/>
            <person name="Bostroem C."/>
            <person name="Chovatia M."/>
            <person name="Grimwood J."/>
            <person name="Jenkins J.W."/>
            <person name="Jueterbock A."/>
            <person name="Mraz A."/>
            <person name="Stam W.T."/>
            <person name="Tice H."/>
            <person name="Bornberg-Bauer E."/>
            <person name="Green P.J."/>
            <person name="Pearson G.A."/>
            <person name="Procaccini G."/>
            <person name="Duarte C.M."/>
            <person name="Schmutz J."/>
            <person name="Reusch T.B.H."/>
            <person name="Van de Peer Y."/>
        </authorList>
    </citation>
    <scope>NUCLEOTIDE SEQUENCE [LARGE SCALE GENOMIC DNA]</scope>
    <source>
        <strain evidence="12">cv. Finnish</strain>
    </source>
</reference>
<keyword evidence="8" id="KW-0539">Nucleus</keyword>
<keyword evidence="4" id="KW-0862">Zinc</keyword>
<dbReference type="FunFam" id="4.10.1100.10:FF:000001">
    <property type="entry name" value="Squamosa promoter-binding-like protein 14"/>
    <property type="match status" value="1"/>
</dbReference>
<dbReference type="PANTHER" id="PTHR31251:SF169">
    <property type="entry name" value="SQUAMOSA PROMOTER-BINDING-LIKE PROTEIN 8"/>
    <property type="match status" value="1"/>
</dbReference>
<keyword evidence="7" id="KW-0804">Transcription</keyword>